<dbReference type="Proteomes" id="UP000012371">
    <property type="component" value="Unassembled WGS sequence"/>
</dbReference>
<name>N1VZA0_9LEPT</name>
<organism evidence="1 2">
    <name type="scientific">Leptospira terpstrae serovar Hualin str. LT 11-33 = ATCC 700639</name>
    <dbReference type="NCBI Taxonomy" id="1257025"/>
    <lineage>
        <taxon>Bacteria</taxon>
        <taxon>Pseudomonadati</taxon>
        <taxon>Spirochaetota</taxon>
        <taxon>Spirochaetia</taxon>
        <taxon>Leptospirales</taxon>
        <taxon>Leptospiraceae</taxon>
        <taxon>Leptospira</taxon>
    </lineage>
</organism>
<keyword evidence="2" id="KW-1185">Reference proteome</keyword>
<reference evidence="1" key="1">
    <citation type="submission" date="2013-03" db="EMBL/GenBank/DDBJ databases">
        <authorList>
            <person name="Harkins D.M."/>
            <person name="Durkin A.S."/>
            <person name="Brinkac L.M."/>
            <person name="Haft D.H."/>
            <person name="Selengut J.D."/>
            <person name="Sanka R."/>
            <person name="DePew J."/>
            <person name="Purushe J."/>
            <person name="Hartskeerl R.A."/>
            <person name="Ahmed A."/>
            <person name="van der Linden H."/>
            <person name="Goris M.G.A."/>
            <person name="Vinetz J.M."/>
            <person name="Sutton G.G."/>
            <person name="Nierman W.C."/>
            <person name="Fouts D.E."/>
        </authorList>
    </citation>
    <scope>NUCLEOTIDE SEQUENCE [LARGE SCALE GENOMIC DNA]</scope>
    <source>
        <strain evidence="1">LT 11-33</strain>
    </source>
</reference>
<dbReference type="EMBL" id="AOGW02000008">
    <property type="protein sequence ID" value="EMY62350.1"/>
    <property type="molecule type" value="Genomic_DNA"/>
</dbReference>
<protein>
    <submittedName>
        <fullName evidence="1">Uncharacterized protein</fullName>
    </submittedName>
</protein>
<gene>
    <name evidence="1" type="ORF">LEP1GSC203_2220</name>
</gene>
<evidence type="ECO:0000313" key="2">
    <source>
        <dbReference type="Proteomes" id="UP000012371"/>
    </source>
</evidence>
<evidence type="ECO:0000313" key="1">
    <source>
        <dbReference type="EMBL" id="EMY62350.1"/>
    </source>
</evidence>
<sequence>MERCKCHSNLIFLANWFRKNRFLFQKFSPFGMNCNLLLC</sequence>
<accession>N1VZA0</accession>
<comment type="caution">
    <text evidence="1">The sequence shown here is derived from an EMBL/GenBank/DDBJ whole genome shotgun (WGS) entry which is preliminary data.</text>
</comment>
<dbReference type="AlphaFoldDB" id="N1VZA0"/>
<proteinExistence type="predicted"/>